<dbReference type="InterPro" id="IPR020846">
    <property type="entry name" value="MFS_dom"/>
</dbReference>
<evidence type="ECO:0000256" key="1">
    <source>
        <dbReference type="ARBA" id="ARBA00004141"/>
    </source>
</evidence>
<feature type="transmembrane region" description="Helical" evidence="5">
    <location>
        <begin position="270"/>
        <end position="287"/>
    </location>
</feature>
<feature type="transmembrane region" description="Helical" evidence="5">
    <location>
        <begin position="373"/>
        <end position="392"/>
    </location>
</feature>
<keyword evidence="4 5" id="KW-0472">Membrane</keyword>
<gene>
    <name evidence="7" type="ORF">PT974_07582</name>
</gene>
<feature type="transmembrane region" description="Helical" evidence="5">
    <location>
        <begin position="398"/>
        <end position="424"/>
    </location>
</feature>
<dbReference type="Pfam" id="PF07690">
    <property type="entry name" value="MFS_1"/>
    <property type="match status" value="1"/>
</dbReference>
<keyword evidence="2 5" id="KW-0812">Transmembrane</keyword>
<feature type="transmembrane region" description="Helical" evidence="5">
    <location>
        <begin position="140"/>
        <end position="160"/>
    </location>
</feature>
<protein>
    <submittedName>
        <fullName evidence="7">Low affinity ammonium transporter</fullName>
    </submittedName>
</protein>
<feature type="domain" description="Major facilitator superfamily (MFS) profile" evidence="6">
    <location>
        <begin position="41"/>
        <end position="502"/>
    </location>
</feature>
<dbReference type="Gene3D" id="1.20.1250.20">
    <property type="entry name" value="MFS general substrate transporter like domains"/>
    <property type="match status" value="1"/>
</dbReference>
<keyword evidence="3 5" id="KW-1133">Transmembrane helix</keyword>
<reference evidence="7 8" key="1">
    <citation type="submission" date="2024-01" db="EMBL/GenBank/DDBJ databases">
        <title>Complete genome of Cladobotryum mycophilum ATHUM6906.</title>
        <authorList>
            <person name="Christinaki A.C."/>
            <person name="Myridakis A.I."/>
            <person name="Kouvelis V.N."/>
        </authorList>
    </citation>
    <scope>NUCLEOTIDE SEQUENCE [LARGE SCALE GENOMIC DNA]</scope>
    <source>
        <strain evidence="7 8">ATHUM6906</strain>
    </source>
</reference>
<evidence type="ECO:0000256" key="4">
    <source>
        <dbReference type="ARBA" id="ARBA00023136"/>
    </source>
</evidence>
<feature type="transmembrane region" description="Helical" evidence="5">
    <location>
        <begin position="308"/>
        <end position="328"/>
    </location>
</feature>
<feature type="transmembrane region" description="Helical" evidence="5">
    <location>
        <begin position="198"/>
        <end position="221"/>
    </location>
</feature>
<name>A0ABR0SQF9_9HYPO</name>
<dbReference type="InterPro" id="IPR036259">
    <property type="entry name" value="MFS_trans_sf"/>
</dbReference>
<dbReference type="CDD" id="cd17476">
    <property type="entry name" value="MFS_Amf1_MDR_like"/>
    <property type="match status" value="1"/>
</dbReference>
<feature type="transmembrane region" description="Helical" evidence="5">
    <location>
        <begin position="78"/>
        <end position="96"/>
    </location>
</feature>
<evidence type="ECO:0000313" key="7">
    <source>
        <dbReference type="EMBL" id="KAK5994142.1"/>
    </source>
</evidence>
<evidence type="ECO:0000259" key="6">
    <source>
        <dbReference type="PROSITE" id="PS50850"/>
    </source>
</evidence>
<feature type="transmembrane region" description="Helical" evidence="5">
    <location>
        <begin position="167"/>
        <end position="186"/>
    </location>
</feature>
<feature type="transmembrane region" description="Helical" evidence="5">
    <location>
        <begin position="478"/>
        <end position="499"/>
    </location>
</feature>
<feature type="transmembrane region" description="Helical" evidence="5">
    <location>
        <begin position="436"/>
        <end position="458"/>
    </location>
</feature>
<keyword evidence="8" id="KW-1185">Reference proteome</keyword>
<dbReference type="SUPFAM" id="SSF103473">
    <property type="entry name" value="MFS general substrate transporter"/>
    <property type="match status" value="1"/>
</dbReference>
<evidence type="ECO:0000313" key="8">
    <source>
        <dbReference type="Proteomes" id="UP001338125"/>
    </source>
</evidence>
<dbReference type="Gene3D" id="1.20.1720.10">
    <property type="entry name" value="Multidrug resistance protein D"/>
    <property type="match status" value="1"/>
</dbReference>
<organism evidence="7 8">
    <name type="scientific">Cladobotryum mycophilum</name>
    <dbReference type="NCBI Taxonomy" id="491253"/>
    <lineage>
        <taxon>Eukaryota</taxon>
        <taxon>Fungi</taxon>
        <taxon>Dikarya</taxon>
        <taxon>Ascomycota</taxon>
        <taxon>Pezizomycotina</taxon>
        <taxon>Sordariomycetes</taxon>
        <taxon>Hypocreomycetidae</taxon>
        <taxon>Hypocreales</taxon>
        <taxon>Hypocreaceae</taxon>
        <taxon>Cladobotryum</taxon>
    </lineage>
</organism>
<dbReference type="InterPro" id="IPR011701">
    <property type="entry name" value="MFS"/>
</dbReference>
<dbReference type="PANTHER" id="PTHR42718">
    <property type="entry name" value="MAJOR FACILITATOR SUPERFAMILY MULTIDRUG TRANSPORTER MFSC"/>
    <property type="match status" value="1"/>
</dbReference>
<proteinExistence type="predicted"/>
<evidence type="ECO:0000256" key="2">
    <source>
        <dbReference type="ARBA" id="ARBA00022692"/>
    </source>
</evidence>
<feature type="transmembrane region" description="Helical" evidence="5">
    <location>
        <begin position="233"/>
        <end position="258"/>
    </location>
</feature>
<evidence type="ECO:0000256" key="5">
    <source>
        <dbReference type="SAM" id="Phobius"/>
    </source>
</evidence>
<comment type="caution">
    <text evidence="7">The sequence shown here is derived from an EMBL/GenBank/DDBJ whole genome shotgun (WGS) entry which is preliminary data.</text>
</comment>
<feature type="transmembrane region" description="Helical" evidence="5">
    <location>
        <begin position="108"/>
        <end position="128"/>
    </location>
</feature>
<dbReference type="EMBL" id="JAVFKD010000012">
    <property type="protein sequence ID" value="KAK5994142.1"/>
    <property type="molecule type" value="Genomic_DNA"/>
</dbReference>
<comment type="subcellular location">
    <subcellularLocation>
        <location evidence="1">Membrane</location>
        <topology evidence="1">Multi-pass membrane protein</topology>
    </subcellularLocation>
</comment>
<evidence type="ECO:0000256" key="3">
    <source>
        <dbReference type="ARBA" id="ARBA00022989"/>
    </source>
</evidence>
<dbReference type="PROSITE" id="PS50850">
    <property type="entry name" value="MFS"/>
    <property type="match status" value="1"/>
</dbReference>
<accession>A0ABR0SQF9</accession>
<feature type="transmembrane region" description="Helical" evidence="5">
    <location>
        <begin position="340"/>
        <end position="361"/>
    </location>
</feature>
<dbReference type="PANTHER" id="PTHR42718:SF1">
    <property type="entry name" value="LOW AFFINITY AMMONIUM TRANSPORTER"/>
    <property type="match status" value="1"/>
</dbReference>
<dbReference type="Proteomes" id="UP001338125">
    <property type="component" value="Unassembled WGS sequence"/>
</dbReference>
<sequence length="507" mass="54361">MSSSDEEKTQVGDVDAPELESKEEEHVWVYETLSFPREALFVTVICMGHFCTQAGQLPTLVLLRTIGKEFGVTTSSDLAWLMAGYALTVGTFILFSGRLGDVFGYKRMLIIGFAWFSVWSLVAGLSVYSNFTLMVFARVLQGIGPAICLPNGLALAGAAYPPGHRKAMVFALFGSVAPSGAVISAIMASVLDMAWWPWAYWVFAIFLAFLAVLGAFVVPHIPVKEAPPKDLKSLVTVLDLPGAVVGVTSLVLFNFAWVQAPGSGWNTPTVIAPLVLGIVLFAAFAVIESRFSPMPLLPLKAITVDIGLVLGAMAFGWATFGIWILYLSQLIEDIRGHGPLLTSLWFCPTIIAGGLAGILTGKLLGPFQVKPPVLMTISLLAFFTGSTLVAFAPTDQVYWGQIFVAMVIMPFGMDMSFPAATLILSDNVPPEHQGIGASLVNTVINYGIALGVGIAGTVEIHVNRGGLTKEDRLDGYRGALYMSMGMAILGLLICLVFLARGFSTHKR</sequence>